<proteinExistence type="predicted"/>
<reference evidence="3 4" key="1">
    <citation type="submission" date="2021-01" db="EMBL/GenBank/DDBJ databases">
        <title>Genomic Encyclopedia of Type Strains, Phase IV (KMG-IV): sequencing the most valuable type-strain genomes for metagenomic binning, comparative biology and taxonomic classification.</title>
        <authorList>
            <person name="Goeker M."/>
        </authorList>
    </citation>
    <scope>NUCLEOTIDE SEQUENCE [LARGE SCALE GENOMIC DNA]</scope>
    <source>
        <strain evidence="3 4">DSM 25890</strain>
    </source>
</reference>
<dbReference type="InterPro" id="IPR050807">
    <property type="entry name" value="TransReg_Diox_bact_type"/>
</dbReference>
<dbReference type="SMART" id="SM00530">
    <property type="entry name" value="HTH_XRE"/>
    <property type="match status" value="1"/>
</dbReference>
<evidence type="ECO:0000313" key="3">
    <source>
        <dbReference type="EMBL" id="MBM7614970.1"/>
    </source>
</evidence>
<comment type="caution">
    <text evidence="3">The sequence shown here is derived from an EMBL/GenBank/DDBJ whole genome shotgun (WGS) entry which is preliminary data.</text>
</comment>
<evidence type="ECO:0000259" key="2">
    <source>
        <dbReference type="PROSITE" id="PS50943"/>
    </source>
</evidence>
<dbReference type="CDD" id="cd00093">
    <property type="entry name" value="HTH_XRE"/>
    <property type="match status" value="1"/>
</dbReference>
<evidence type="ECO:0000256" key="1">
    <source>
        <dbReference type="ARBA" id="ARBA00023125"/>
    </source>
</evidence>
<dbReference type="SUPFAM" id="SSF47413">
    <property type="entry name" value="lambda repressor-like DNA-binding domains"/>
    <property type="match status" value="1"/>
</dbReference>
<evidence type="ECO:0000313" key="4">
    <source>
        <dbReference type="Proteomes" id="UP001314796"/>
    </source>
</evidence>
<keyword evidence="1" id="KW-0238">DNA-binding</keyword>
<dbReference type="Pfam" id="PF12844">
    <property type="entry name" value="HTH_19"/>
    <property type="match status" value="1"/>
</dbReference>
<protein>
    <submittedName>
        <fullName evidence="3">Transcriptional regulator with XRE-family HTH domain</fullName>
    </submittedName>
</protein>
<organism evidence="3 4">
    <name type="scientific">Alkaliphilus hydrothermalis</name>
    <dbReference type="NCBI Taxonomy" id="1482730"/>
    <lineage>
        <taxon>Bacteria</taxon>
        <taxon>Bacillati</taxon>
        <taxon>Bacillota</taxon>
        <taxon>Clostridia</taxon>
        <taxon>Peptostreptococcales</taxon>
        <taxon>Natronincolaceae</taxon>
        <taxon>Alkaliphilus</taxon>
    </lineage>
</organism>
<keyword evidence="4" id="KW-1185">Reference proteome</keyword>
<dbReference type="InterPro" id="IPR010982">
    <property type="entry name" value="Lambda_DNA-bd_dom_sf"/>
</dbReference>
<gene>
    <name evidence="3" type="ORF">JOC73_001532</name>
</gene>
<dbReference type="Gene3D" id="1.10.260.40">
    <property type="entry name" value="lambda repressor-like DNA-binding domains"/>
    <property type="match status" value="1"/>
</dbReference>
<feature type="domain" description="HTH cro/C1-type" evidence="2">
    <location>
        <begin position="7"/>
        <end position="62"/>
    </location>
</feature>
<dbReference type="RefSeq" id="WP_243427883.1">
    <property type="nucleotide sequence ID" value="NZ_JAFBEE010000008.1"/>
</dbReference>
<dbReference type="PROSITE" id="PS50943">
    <property type="entry name" value="HTH_CROC1"/>
    <property type="match status" value="1"/>
</dbReference>
<dbReference type="PANTHER" id="PTHR46797">
    <property type="entry name" value="HTH-TYPE TRANSCRIPTIONAL REGULATOR"/>
    <property type="match status" value="1"/>
</dbReference>
<sequence>MLNGAKIREIRTMKGYTTRDVARSTKISKSYIEELERGTKINPSFNKVVSIAQLLGAKVDELIITTD</sequence>
<accession>A0ABS2NPV3</accession>
<dbReference type="PANTHER" id="PTHR46797:SF1">
    <property type="entry name" value="METHYLPHOSPHONATE SYNTHASE"/>
    <property type="match status" value="1"/>
</dbReference>
<dbReference type="EMBL" id="JAFBEE010000008">
    <property type="protein sequence ID" value="MBM7614970.1"/>
    <property type="molecule type" value="Genomic_DNA"/>
</dbReference>
<dbReference type="Proteomes" id="UP001314796">
    <property type="component" value="Unassembled WGS sequence"/>
</dbReference>
<dbReference type="InterPro" id="IPR001387">
    <property type="entry name" value="Cro/C1-type_HTH"/>
</dbReference>
<name>A0ABS2NPV3_9FIRM</name>